<dbReference type="Pfam" id="PF23357">
    <property type="entry name" value="DUF7088"/>
    <property type="match status" value="1"/>
</dbReference>
<keyword evidence="5" id="KW-1185">Reference proteome</keyword>
<evidence type="ECO:0000259" key="3">
    <source>
        <dbReference type="Pfam" id="PF23357"/>
    </source>
</evidence>
<name>A0AA96GBD6_9BACT</name>
<keyword evidence="1" id="KW-1133">Transmembrane helix</keyword>
<gene>
    <name evidence="4" type="ORF">PP769_12960</name>
</gene>
<reference evidence="4 5" key="1">
    <citation type="submission" date="2023-01" db="EMBL/GenBank/DDBJ databases">
        <title>Cultivation and genomic characterization of new, ubiquitous marine nitrite-oxidizing bacteria from the Nitrospirales.</title>
        <authorList>
            <person name="Mueller A.J."/>
            <person name="Daebeler A."/>
            <person name="Herbold C.W."/>
            <person name="Kirkegaard R.H."/>
            <person name="Daims H."/>
        </authorList>
    </citation>
    <scope>NUCLEOTIDE SEQUENCE [LARGE SCALE GENOMIC DNA]</scope>
    <source>
        <strain evidence="4 5">VA</strain>
    </source>
</reference>
<feature type="transmembrane region" description="Helical" evidence="1">
    <location>
        <begin position="475"/>
        <end position="496"/>
    </location>
</feature>
<evidence type="ECO:0000313" key="5">
    <source>
        <dbReference type="Proteomes" id="UP001302719"/>
    </source>
</evidence>
<feature type="domain" description="DUF7088" evidence="3">
    <location>
        <begin position="97"/>
        <end position="178"/>
    </location>
</feature>
<evidence type="ECO:0000256" key="1">
    <source>
        <dbReference type="SAM" id="Phobius"/>
    </source>
</evidence>
<dbReference type="Pfam" id="PF09822">
    <property type="entry name" value="ABC_transp_aux"/>
    <property type="match status" value="1"/>
</dbReference>
<dbReference type="EMBL" id="CP116967">
    <property type="protein sequence ID" value="WNM56885.1"/>
    <property type="molecule type" value="Genomic_DNA"/>
</dbReference>
<dbReference type="Gene3D" id="3.40.30.10">
    <property type="entry name" value="Glutaredoxin"/>
    <property type="match status" value="1"/>
</dbReference>
<accession>A0AA96GBD6</accession>
<feature type="domain" description="ABC-type uncharacterised transport system" evidence="2">
    <location>
        <begin position="203"/>
        <end position="440"/>
    </location>
</feature>
<proteinExistence type="predicted"/>
<sequence length="502" mass="54710">MSSILGIAGTIIALIGLGLPLVYPAAGSLSSILLGVGTVCLLGYFAYHFRSLTALARTRSTRLGAHSLFSVLLAGVVVALLNFLAAKHAPQWDFSETQNFTLSRQTYQVLRTLPREVKMTAFTHEGSPGYGGYQDLLTTYAKESPLITLTFIDPERQPDKAKEYQVTRIDTVVVESGPQKVYLQRSSEADMTNALLRVTQDKKKRIAFVTGHGEKSLSDTESSGLSRAGDALTKQGYEVETVNWQDTASHDAAVLIVASSTEAVSSDDQQWISQFLEKGGRVLVMDDPGSGTSLDPLFTAWGIQLGTGILADEQDRLGRGSPTALLVRTFTTHDITEDFTTPILFPVSRSVTFDPAQGKTWEYVALAQTSPESWEETDLNSPQPEFTAGEDLKGPFTVAGLLIRKPVDQSPTAHSAVLIVGNAAFATNGYLTYPGNTDFFLKAIAWLAQEDALVSLTPKDPAFHPFIPNPSQEQALVFFQVLFIPLLTLFIGLSVWKRRRSL</sequence>
<evidence type="ECO:0000259" key="2">
    <source>
        <dbReference type="Pfam" id="PF09822"/>
    </source>
</evidence>
<keyword evidence="1" id="KW-0472">Membrane</keyword>
<feature type="transmembrane region" description="Helical" evidence="1">
    <location>
        <begin position="68"/>
        <end position="86"/>
    </location>
</feature>
<dbReference type="InterPro" id="IPR055396">
    <property type="entry name" value="DUF7088"/>
</dbReference>
<dbReference type="InterPro" id="IPR029062">
    <property type="entry name" value="Class_I_gatase-like"/>
</dbReference>
<evidence type="ECO:0000313" key="4">
    <source>
        <dbReference type="EMBL" id="WNM56885.1"/>
    </source>
</evidence>
<dbReference type="InterPro" id="IPR019196">
    <property type="entry name" value="ABC_transp_unknown"/>
</dbReference>
<dbReference type="SUPFAM" id="SSF52317">
    <property type="entry name" value="Class I glutamine amidotransferase-like"/>
    <property type="match status" value="1"/>
</dbReference>
<dbReference type="RefSeq" id="WP_312640757.1">
    <property type="nucleotide sequence ID" value="NZ_CP116967.1"/>
</dbReference>
<feature type="transmembrane region" description="Helical" evidence="1">
    <location>
        <begin position="28"/>
        <end position="47"/>
    </location>
</feature>
<organism evidence="4 5">
    <name type="scientific">Candidatus Nitrospira allomarina</name>
    <dbReference type="NCBI Taxonomy" id="3020900"/>
    <lineage>
        <taxon>Bacteria</taxon>
        <taxon>Pseudomonadati</taxon>
        <taxon>Nitrospirota</taxon>
        <taxon>Nitrospiria</taxon>
        <taxon>Nitrospirales</taxon>
        <taxon>Nitrospiraceae</taxon>
        <taxon>Nitrospira</taxon>
    </lineage>
</organism>
<dbReference type="KEGG" id="nall:PP769_12960"/>
<protein>
    <submittedName>
        <fullName evidence="4">Gldg family protein</fullName>
    </submittedName>
</protein>
<keyword evidence="1" id="KW-0812">Transmembrane</keyword>
<dbReference type="Proteomes" id="UP001302719">
    <property type="component" value="Chromosome"/>
</dbReference>
<dbReference type="AlphaFoldDB" id="A0AA96GBD6"/>